<dbReference type="EMBL" id="VIBQ01000014">
    <property type="protein sequence ID" value="KAB8349524.1"/>
    <property type="molecule type" value="Genomic_DNA"/>
</dbReference>
<keyword evidence="4" id="KW-0833">Ubl conjugation pathway</keyword>
<keyword evidence="10" id="KW-1185">Reference proteome</keyword>
<sequence>MADNAAKTIDVVAAPPADSPAAPPQAEQETAPPSDAQSPTDTLPPGITADEIALYDRQIRLWGILAQEKLRTSSILLITIKALGNEIAKNLVLAGIGSLTIIDTTTVTEDDLGSQFLISQENVGQNRADAAAANLRKLNPRVPVTTLAVDPLAVDLSIFSMIIATDLSITLLNPLNAKAHFGNKPFYAAGSHGFYGFVFADLGTHTYTITRPSLNNHPTLLGPESATRTVIATSRSPRDAAGNTTETVTKREAYQPLILANTSPLPLDISANRRRLRNVSPLLPCLRALWEFETESNGLPPAHNAADLQRFTHLATDKSRDLQLPPELLQASFLRSFLQNLYCEISPVTAFLGGAVAQDVINAIGGREQPIQNMLLFDGEASKADVLALVPVVPAA</sequence>
<dbReference type="GO" id="GO:0005737">
    <property type="term" value="C:cytoplasm"/>
    <property type="evidence" value="ECO:0007669"/>
    <property type="project" value="TreeGrafter"/>
</dbReference>
<proteinExistence type="inferred from homology"/>
<organism evidence="9 10">
    <name type="scientific">Carpinus fangiana</name>
    <dbReference type="NCBI Taxonomy" id="176857"/>
    <lineage>
        <taxon>Eukaryota</taxon>
        <taxon>Viridiplantae</taxon>
        <taxon>Streptophyta</taxon>
        <taxon>Embryophyta</taxon>
        <taxon>Tracheophyta</taxon>
        <taxon>Spermatophyta</taxon>
        <taxon>Magnoliopsida</taxon>
        <taxon>eudicotyledons</taxon>
        <taxon>Gunneridae</taxon>
        <taxon>Pentapetalae</taxon>
        <taxon>rosids</taxon>
        <taxon>fabids</taxon>
        <taxon>Fagales</taxon>
        <taxon>Betulaceae</taxon>
        <taxon>Carpinus</taxon>
    </lineage>
</organism>
<dbReference type="PRINTS" id="PR01849">
    <property type="entry name" value="UBIQUITINACT"/>
</dbReference>
<dbReference type="GO" id="GO:0031510">
    <property type="term" value="C:SUMO activating enzyme complex"/>
    <property type="evidence" value="ECO:0007669"/>
    <property type="project" value="TreeGrafter"/>
</dbReference>
<keyword evidence="5" id="KW-0539">Nucleus</keyword>
<name>A0A5N6KVH4_9ROSI</name>
<dbReference type="SUPFAM" id="SSF69572">
    <property type="entry name" value="Activating enzymes of the ubiquitin-like proteins"/>
    <property type="match status" value="1"/>
</dbReference>
<evidence type="ECO:0000256" key="1">
    <source>
        <dbReference type="ARBA" id="ARBA00004123"/>
    </source>
</evidence>
<dbReference type="AlphaFoldDB" id="A0A5N6KVH4"/>
<protein>
    <recommendedName>
        <fullName evidence="6">Ubiquitin-like 1-activating enzyme E1A</fullName>
    </recommendedName>
</protein>
<dbReference type="Proteomes" id="UP000327013">
    <property type="component" value="Unassembled WGS sequence"/>
</dbReference>
<accession>A0A5N6KVH4</accession>
<evidence type="ECO:0000259" key="8">
    <source>
        <dbReference type="Pfam" id="PF00899"/>
    </source>
</evidence>
<dbReference type="GO" id="GO:0016925">
    <property type="term" value="P:protein sumoylation"/>
    <property type="evidence" value="ECO:0007669"/>
    <property type="project" value="TreeGrafter"/>
</dbReference>
<dbReference type="Gene3D" id="3.40.50.720">
    <property type="entry name" value="NAD(P)-binding Rossmann-like Domain"/>
    <property type="match status" value="1"/>
</dbReference>
<reference evidence="9 10" key="1">
    <citation type="submission" date="2019-06" db="EMBL/GenBank/DDBJ databases">
        <title>A chromosomal-level reference genome of Carpinus fangiana (Coryloideae, Betulaceae).</title>
        <authorList>
            <person name="Yang X."/>
            <person name="Wang Z."/>
            <person name="Zhang L."/>
            <person name="Hao G."/>
            <person name="Liu J."/>
            <person name="Yang Y."/>
        </authorList>
    </citation>
    <scope>NUCLEOTIDE SEQUENCE [LARGE SCALE GENOMIC DNA]</scope>
    <source>
        <strain evidence="9">Cfa_2016G</strain>
        <tissue evidence="9">Leaf</tissue>
    </source>
</reference>
<feature type="domain" description="THIF-type NAD/FAD binding fold" evidence="8">
    <location>
        <begin position="55"/>
        <end position="380"/>
    </location>
</feature>
<evidence type="ECO:0000256" key="7">
    <source>
        <dbReference type="SAM" id="MobiDB-lite"/>
    </source>
</evidence>
<dbReference type="Pfam" id="PF00899">
    <property type="entry name" value="ThiF"/>
    <property type="match status" value="1"/>
</dbReference>
<feature type="compositionally biased region" description="Low complexity" evidence="7">
    <location>
        <begin position="24"/>
        <end position="34"/>
    </location>
</feature>
<dbReference type="InterPro" id="IPR000594">
    <property type="entry name" value="ThiF_NAD_FAD-bd"/>
</dbReference>
<feature type="region of interest" description="Disordered" evidence="7">
    <location>
        <begin position="1"/>
        <end position="47"/>
    </location>
</feature>
<gene>
    <name evidence="9" type="ORF">FH972_023550</name>
</gene>
<dbReference type="GO" id="GO:0019948">
    <property type="term" value="F:SUMO activating enzyme activity"/>
    <property type="evidence" value="ECO:0007669"/>
    <property type="project" value="TreeGrafter"/>
</dbReference>
<evidence type="ECO:0000313" key="9">
    <source>
        <dbReference type="EMBL" id="KAB8349524.1"/>
    </source>
</evidence>
<dbReference type="PANTHER" id="PTHR10953">
    <property type="entry name" value="UBIQUITIN-ACTIVATING ENZYME E1"/>
    <property type="match status" value="1"/>
</dbReference>
<comment type="pathway">
    <text evidence="2">Protein modification; protein sumoylation.</text>
</comment>
<dbReference type="InterPro" id="IPR000011">
    <property type="entry name" value="UBQ/SUMO-activ_enz_E1-like"/>
</dbReference>
<dbReference type="PANTHER" id="PTHR10953:SF162">
    <property type="entry name" value="SUMO-ACTIVATING ENZYME SUBUNIT 1"/>
    <property type="match status" value="1"/>
</dbReference>
<comment type="similarity">
    <text evidence="3">Belongs to the ubiquitin-activating E1 family.</text>
</comment>
<evidence type="ECO:0000256" key="3">
    <source>
        <dbReference type="ARBA" id="ARBA00005673"/>
    </source>
</evidence>
<evidence type="ECO:0000256" key="4">
    <source>
        <dbReference type="ARBA" id="ARBA00022786"/>
    </source>
</evidence>
<dbReference type="OrthoDB" id="1708823at2759"/>
<evidence type="ECO:0000256" key="6">
    <source>
        <dbReference type="ARBA" id="ARBA00044354"/>
    </source>
</evidence>
<comment type="subcellular location">
    <subcellularLocation>
        <location evidence="1">Nucleus</location>
    </subcellularLocation>
</comment>
<evidence type="ECO:0000313" key="10">
    <source>
        <dbReference type="Proteomes" id="UP000327013"/>
    </source>
</evidence>
<comment type="caution">
    <text evidence="9">The sequence shown here is derived from an EMBL/GenBank/DDBJ whole genome shotgun (WGS) entry which is preliminary data.</text>
</comment>
<dbReference type="InterPro" id="IPR035985">
    <property type="entry name" value="Ubiquitin-activating_enz"/>
</dbReference>
<evidence type="ECO:0000256" key="2">
    <source>
        <dbReference type="ARBA" id="ARBA00004718"/>
    </source>
</evidence>
<dbReference type="InterPro" id="IPR045886">
    <property type="entry name" value="ThiF/MoeB/HesA"/>
</dbReference>
<evidence type="ECO:0000256" key="5">
    <source>
        <dbReference type="ARBA" id="ARBA00023242"/>
    </source>
</evidence>